<keyword evidence="2" id="KW-1185">Reference proteome</keyword>
<proteinExistence type="predicted"/>
<sequence length="93" mass="10753">MSSNFGLFIFMKEDCSWMYRRTVPEVMGINSEFQLGFYDMLKFVDTLLTKEVPVKSQSLQAKDLVDEGKIEKKRPSHAKIKSLKTLKALSMIE</sequence>
<protein>
    <submittedName>
        <fullName evidence="1">Uncharacterized protein</fullName>
    </submittedName>
</protein>
<dbReference type="EMBL" id="CM044705">
    <property type="protein sequence ID" value="KAI5662328.1"/>
    <property type="molecule type" value="Genomic_DNA"/>
</dbReference>
<name>A0ACC0AQV2_CATRO</name>
<evidence type="ECO:0000313" key="2">
    <source>
        <dbReference type="Proteomes" id="UP001060085"/>
    </source>
</evidence>
<dbReference type="Proteomes" id="UP001060085">
    <property type="component" value="Linkage Group LG05"/>
</dbReference>
<comment type="caution">
    <text evidence="1">The sequence shown here is derived from an EMBL/GenBank/DDBJ whole genome shotgun (WGS) entry which is preliminary data.</text>
</comment>
<reference evidence="2" key="1">
    <citation type="journal article" date="2023" name="Nat. Plants">
        <title>Single-cell RNA sequencing provides a high-resolution roadmap for understanding the multicellular compartmentation of specialized metabolism.</title>
        <authorList>
            <person name="Sun S."/>
            <person name="Shen X."/>
            <person name="Li Y."/>
            <person name="Li Y."/>
            <person name="Wang S."/>
            <person name="Li R."/>
            <person name="Zhang H."/>
            <person name="Shen G."/>
            <person name="Guo B."/>
            <person name="Wei J."/>
            <person name="Xu J."/>
            <person name="St-Pierre B."/>
            <person name="Chen S."/>
            <person name="Sun C."/>
        </authorList>
    </citation>
    <scope>NUCLEOTIDE SEQUENCE [LARGE SCALE GENOMIC DNA]</scope>
</reference>
<evidence type="ECO:0000313" key="1">
    <source>
        <dbReference type="EMBL" id="KAI5662328.1"/>
    </source>
</evidence>
<accession>A0ACC0AQV2</accession>
<organism evidence="1 2">
    <name type="scientific">Catharanthus roseus</name>
    <name type="common">Madagascar periwinkle</name>
    <name type="synonym">Vinca rosea</name>
    <dbReference type="NCBI Taxonomy" id="4058"/>
    <lineage>
        <taxon>Eukaryota</taxon>
        <taxon>Viridiplantae</taxon>
        <taxon>Streptophyta</taxon>
        <taxon>Embryophyta</taxon>
        <taxon>Tracheophyta</taxon>
        <taxon>Spermatophyta</taxon>
        <taxon>Magnoliopsida</taxon>
        <taxon>eudicotyledons</taxon>
        <taxon>Gunneridae</taxon>
        <taxon>Pentapetalae</taxon>
        <taxon>asterids</taxon>
        <taxon>lamiids</taxon>
        <taxon>Gentianales</taxon>
        <taxon>Apocynaceae</taxon>
        <taxon>Rauvolfioideae</taxon>
        <taxon>Vinceae</taxon>
        <taxon>Catharanthinae</taxon>
        <taxon>Catharanthus</taxon>
    </lineage>
</organism>
<gene>
    <name evidence="1" type="ORF">M9H77_21651</name>
</gene>